<keyword evidence="3" id="KW-1015">Disulfide bond</keyword>
<dbReference type="SMART" id="SM00409">
    <property type="entry name" value="IG"/>
    <property type="match status" value="5"/>
</dbReference>
<dbReference type="SUPFAM" id="SSF48726">
    <property type="entry name" value="Immunoglobulin"/>
    <property type="match status" value="4"/>
</dbReference>
<feature type="transmembrane region" description="Helical" evidence="7">
    <location>
        <begin position="518"/>
        <end position="543"/>
    </location>
</feature>
<dbReference type="InterPro" id="IPR013162">
    <property type="entry name" value="CD80_C2-set"/>
</dbReference>
<dbReference type="STRING" id="34691.A0A182WTP5"/>
<feature type="compositionally biased region" description="Pro residues" evidence="6">
    <location>
        <begin position="766"/>
        <end position="785"/>
    </location>
</feature>
<dbReference type="Gene3D" id="2.60.40.10">
    <property type="entry name" value="Immunoglobulins"/>
    <property type="match status" value="5"/>
</dbReference>
<feature type="domain" description="Ig-like" evidence="9">
    <location>
        <begin position="142"/>
        <end position="237"/>
    </location>
</feature>
<feature type="signal peptide" evidence="8">
    <location>
        <begin position="1"/>
        <end position="17"/>
    </location>
</feature>
<evidence type="ECO:0000313" key="11">
    <source>
        <dbReference type="Proteomes" id="UP000076407"/>
    </source>
</evidence>
<feature type="chain" id="PRO_5008141914" description="Ig-like domain-containing protein" evidence="8">
    <location>
        <begin position="18"/>
        <end position="1098"/>
    </location>
</feature>
<dbReference type="Proteomes" id="UP000076407">
    <property type="component" value="Unassembled WGS sequence"/>
</dbReference>
<dbReference type="InterPro" id="IPR003599">
    <property type="entry name" value="Ig_sub"/>
</dbReference>
<dbReference type="Pfam" id="PF07679">
    <property type="entry name" value="I-set"/>
    <property type="match status" value="1"/>
</dbReference>
<evidence type="ECO:0000313" key="10">
    <source>
        <dbReference type="EnsemblMetazoa" id="AQUA000900-PA"/>
    </source>
</evidence>
<dbReference type="GO" id="GO:0098609">
    <property type="term" value="P:cell-cell adhesion"/>
    <property type="evidence" value="ECO:0007669"/>
    <property type="project" value="TreeGrafter"/>
</dbReference>
<feature type="region of interest" description="Disordered" evidence="6">
    <location>
        <begin position="1036"/>
        <end position="1085"/>
    </location>
</feature>
<organism evidence="10 11">
    <name type="scientific">Anopheles quadriannulatus</name>
    <name type="common">Mosquito</name>
    <dbReference type="NCBI Taxonomy" id="34691"/>
    <lineage>
        <taxon>Eukaryota</taxon>
        <taxon>Metazoa</taxon>
        <taxon>Ecdysozoa</taxon>
        <taxon>Arthropoda</taxon>
        <taxon>Hexapoda</taxon>
        <taxon>Insecta</taxon>
        <taxon>Pterygota</taxon>
        <taxon>Neoptera</taxon>
        <taxon>Endopterygota</taxon>
        <taxon>Diptera</taxon>
        <taxon>Nematocera</taxon>
        <taxon>Culicoidea</taxon>
        <taxon>Culicidae</taxon>
        <taxon>Anophelinae</taxon>
        <taxon>Anopheles</taxon>
    </lineage>
</organism>
<keyword evidence="8" id="KW-0732">Signal</keyword>
<feature type="compositionally biased region" description="Low complexity" evidence="6">
    <location>
        <begin position="832"/>
        <end position="852"/>
    </location>
</feature>
<keyword evidence="4" id="KW-0325">Glycoprotein</keyword>
<feature type="domain" description="Ig-like" evidence="9">
    <location>
        <begin position="335"/>
        <end position="414"/>
    </location>
</feature>
<feature type="region of interest" description="Disordered" evidence="6">
    <location>
        <begin position="760"/>
        <end position="789"/>
    </location>
</feature>
<dbReference type="InterPro" id="IPR003598">
    <property type="entry name" value="Ig_sub2"/>
</dbReference>
<keyword evidence="2 7" id="KW-0472">Membrane</keyword>
<feature type="region of interest" description="Disordered" evidence="6">
    <location>
        <begin position="30"/>
        <end position="49"/>
    </location>
</feature>
<sequence>MANGSLRFTVLVYGTFALLLSRTVVLTTASAGSSSSSSSGGGGGGGVQKFAMEPQNQTAIVGSRVTLPCRVESKVGQLQWTKDDFGLGWHRNLSGFDRYSMVGSDEEGDYSLEIYPLMLDDEARYQCQVGRGKDVLVPPEPPKIVQGDFLVTTEDREIELECVSVGGKPAAEITWIDGHGTVLTKGIEYVKEPMGDTGRFTAKSILKLTPKKEHHNTSFTCQAQNTADRTYRSVRLKLEVKYAPKVSVSVVGGALAGGRIPEGAEVRLSCRADANPTDVTYRWYKADEPIVGDYTTELVIHNVSKEYHDAVIKCEVHNAVGKSEESEILDISYGPTFRTRPQSVETDLDRKVTLACDVDGNPPPEIIWVHEESGRIVSSSANITLMATRETAGRYCCKASVRGFPDIEATAAIQLKGPPTIRSPRQQYGSVNDNSQIQCDAIAIPKAKQVIWTYNGLEVSGENEHTILENHSPEGVRSTLIIPKSKRQHFGVYNCTVLNEYGSDSLEIQFAPMESSSLPVVIILIVAVVFITFVLVLVVSLCCCERKGNKKLPPADVITDHYMTEKTCKESDRSSNVSDLKIDRDHEYSETCSGTDSIATRLAMNMMGSSSGGSNNSGGGGGGGVGGGVVSGGGGGGGGGGVPLAGPVRIPNDYRYSGDYSDGIGSTLQAKIGQSNGGYVPYVDYAQDYNLPMHISSNGQLPNGNLSLTRNRELRQDNGLPSIQSGMGSLSAGLMNTSLMNAPSIDPRYSATYGNPYLRSSSTHLPPLPPPSTANPAMTPAPPPYSAGRHPTSALLMGVNMGVNSGSVIGIGSSLTSPESIRSTSAGSSDPAGTAAQQQQQQGGQVAAGQTGSPAPGQFILPANGDIRKGALATHDSYSGDYSDGIGSTLQAKIGQSNGGYVPYVDYAQDYNLPMHISSNGQLPNGNLSLTRNRELRQDNGLPSIQSGMGSLSAGLMNTSLMNAPSIDPRYSATYGNPYMCSSSTHLPPLPPPSTANPAMTPAPPPYSAGRHPTSALLMGVNMGVNSGSVIGIGSSLTSPESIRSTSAGSSDPAGTAAQQQQQQGGQVAAGQTGSPAPGQFILPANGDIRKGALATHV</sequence>
<name>A0A182WTP5_ANOQN</name>
<dbReference type="GO" id="GO:0050839">
    <property type="term" value="F:cell adhesion molecule binding"/>
    <property type="evidence" value="ECO:0007669"/>
    <property type="project" value="TreeGrafter"/>
</dbReference>
<feature type="compositionally biased region" description="Pro residues" evidence="6">
    <location>
        <begin position="988"/>
        <end position="1007"/>
    </location>
</feature>
<dbReference type="CDD" id="cd00096">
    <property type="entry name" value="Ig"/>
    <property type="match status" value="1"/>
</dbReference>
<dbReference type="SMART" id="SM00408">
    <property type="entry name" value="IGc2"/>
    <property type="match status" value="5"/>
</dbReference>
<keyword evidence="7" id="KW-1133">Transmembrane helix</keyword>
<dbReference type="InterPro" id="IPR013098">
    <property type="entry name" value="Ig_I-set"/>
</dbReference>
<evidence type="ECO:0000256" key="6">
    <source>
        <dbReference type="SAM" id="MobiDB-lite"/>
    </source>
</evidence>
<dbReference type="PROSITE" id="PS50835">
    <property type="entry name" value="IG_LIKE"/>
    <property type="match status" value="5"/>
</dbReference>
<feature type="domain" description="Ig-like" evidence="9">
    <location>
        <begin position="48"/>
        <end position="129"/>
    </location>
</feature>
<dbReference type="PANTHER" id="PTHR11640">
    <property type="entry name" value="NEPHRIN"/>
    <property type="match status" value="1"/>
</dbReference>
<evidence type="ECO:0000256" key="7">
    <source>
        <dbReference type="SAM" id="Phobius"/>
    </source>
</evidence>
<keyword evidence="11" id="KW-1185">Reference proteome</keyword>
<evidence type="ECO:0000256" key="3">
    <source>
        <dbReference type="ARBA" id="ARBA00023157"/>
    </source>
</evidence>
<keyword evidence="7" id="KW-0812">Transmembrane</keyword>
<dbReference type="PANTHER" id="PTHR11640:SF31">
    <property type="entry name" value="IRREGULAR CHIASM C-ROUGHEST PROTEIN-RELATED"/>
    <property type="match status" value="1"/>
</dbReference>
<dbReference type="InterPro" id="IPR013783">
    <property type="entry name" value="Ig-like_fold"/>
</dbReference>
<dbReference type="AlphaFoldDB" id="A0A182WTP5"/>
<protein>
    <recommendedName>
        <fullName evidence="9">Ig-like domain-containing protein</fullName>
    </recommendedName>
</protein>
<feature type="compositionally biased region" description="Polar residues" evidence="6">
    <location>
        <begin position="815"/>
        <end position="828"/>
    </location>
</feature>
<feature type="domain" description="Ig-like" evidence="9">
    <location>
        <begin position="244"/>
        <end position="332"/>
    </location>
</feature>
<keyword evidence="5" id="KW-0393">Immunoglobulin domain</keyword>
<evidence type="ECO:0000256" key="2">
    <source>
        <dbReference type="ARBA" id="ARBA00023136"/>
    </source>
</evidence>
<reference evidence="10" key="1">
    <citation type="submission" date="2020-05" db="UniProtKB">
        <authorList>
            <consortium name="EnsemblMetazoa"/>
        </authorList>
    </citation>
    <scope>IDENTIFICATION</scope>
    <source>
        <strain evidence="10">SANGQUA</strain>
    </source>
</reference>
<proteinExistence type="predicted"/>
<feature type="compositionally biased region" description="Low complexity" evidence="6">
    <location>
        <begin position="1054"/>
        <end position="1074"/>
    </location>
</feature>
<dbReference type="VEuPathDB" id="VectorBase:AQUA000900"/>
<accession>A0A182WTP5</accession>
<dbReference type="InterPro" id="IPR007110">
    <property type="entry name" value="Ig-like_dom"/>
</dbReference>
<evidence type="ECO:0000256" key="1">
    <source>
        <dbReference type="ARBA" id="ARBA00004479"/>
    </source>
</evidence>
<evidence type="ECO:0000256" key="8">
    <source>
        <dbReference type="SAM" id="SignalP"/>
    </source>
</evidence>
<dbReference type="Pfam" id="PF13927">
    <property type="entry name" value="Ig_3"/>
    <property type="match status" value="2"/>
</dbReference>
<feature type="compositionally biased region" description="Polar residues" evidence="6">
    <location>
        <begin position="1037"/>
        <end position="1050"/>
    </location>
</feature>
<evidence type="ECO:0000256" key="4">
    <source>
        <dbReference type="ARBA" id="ARBA00023180"/>
    </source>
</evidence>
<comment type="subcellular location">
    <subcellularLocation>
        <location evidence="1">Membrane</location>
        <topology evidence="1">Single-pass type I membrane protein</topology>
    </subcellularLocation>
</comment>
<dbReference type="EnsemblMetazoa" id="AQUA000900-RA">
    <property type="protein sequence ID" value="AQUA000900-PA"/>
    <property type="gene ID" value="AQUA000900"/>
</dbReference>
<dbReference type="Pfam" id="PF08205">
    <property type="entry name" value="C2-set_2"/>
    <property type="match status" value="1"/>
</dbReference>
<dbReference type="InterPro" id="IPR051275">
    <property type="entry name" value="Cell_adhesion_signaling"/>
</dbReference>
<dbReference type="GO" id="GO:0005886">
    <property type="term" value="C:plasma membrane"/>
    <property type="evidence" value="ECO:0007669"/>
    <property type="project" value="TreeGrafter"/>
</dbReference>
<dbReference type="GO" id="GO:0005911">
    <property type="term" value="C:cell-cell junction"/>
    <property type="evidence" value="ECO:0007669"/>
    <property type="project" value="TreeGrafter"/>
</dbReference>
<dbReference type="Pfam" id="PF13895">
    <property type="entry name" value="Ig_2"/>
    <property type="match status" value="1"/>
</dbReference>
<feature type="region of interest" description="Disordered" evidence="6">
    <location>
        <begin position="986"/>
        <end position="1010"/>
    </location>
</feature>
<evidence type="ECO:0000256" key="5">
    <source>
        <dbReference type="ARBA" id="ARBA00023319"/>
    </source>
</evidence>
<dbReference type="InterPro" id="IPR036179">
    <property type="entry name" value="Ig-like_dom_sf"/>
</dbReference>
<evidence type="ECO:0000259" key="9">
    <source>
        <dbReference type="PROSITE" id="PS50835"/>
    </source>
</evidence>
<feature type="domain" description="Ig-like" evidence="9">
    <location>
        <begin position="418"/>
        <end position="511"/>
    </location>
</feature>
<feature type="region of interest" description="Disordered" evidence="6">
    <location>
        <begin position="814"/>
        <end position="863"/>
    </location>
</feature>